<dbReference type="Proteomes" id="UP000683246">
    <property type="component" value="Chromosome"/>
</dbReference>
<evidence type="ECO:0000259" key="4">
    <source>
        <dbReference type="Pfam" id="PF12904"/>
    </source>
</evidence>
<feature type="domain" description="Carbohydrate-binding module family 96" evidence="6">
    <location>
        <begin position="582"/>
        <end position="728"/>
    </location>
</feature>
<accession>A0A8J8MQK2</accession>
<dbReference type="AlphaFoldDB" id="A0A8J8MQK2"/>
<dbReference type="Gene3D" id="3.20.20.80">
    <property type="entry name" value="Glycosidases"/>
    <property type="match status" value="1"/>
</dbReference>
<dbReference type="Gene3D" id="2.60.40.10">
    <property type="entry name" value="Immunoglobulins"/>
    <property type="match status" value="1"/>
</dbReference>
<protein>
    <submittedName>
        <fullName evidence="7">DUF5060 domain-containing protein</fullName>
    </submittedName>
</protein>
<feature type="domain" description="Putative collagen-binding" evidence="4">
    <location>
        <begin position="490"/>
        <end position="568"/>
    </location>
</feature>
<dbReference type="Pfam" id="PF16586">
    <property type="entry name" value="DUF5060"/>
    <property type="match status" value="1"/>
</dbReference>
<reference evidence="7" key="1">
    <citation type="submission" date="2020-07" db="EMBL/GenBank/DDBJ databases">
        <title>Vallitalea pronyensis genome.</title>
        <authorList>
            <person name="Postec A."/>
        </authorList>
    </citation>
    <scope>NUCLEOTIDE SEQUENCE</scope>
    <source>
        <strain evidence="7">FatNI3</strain>
    </source>
</reference>
<dbReference type="InterPro" id="IPR024749">
    <property type="entry name" value="Collagen-bd_put"/>
</dbReference>
<evidence type="ECO:0000256" key="2">
    <source>
        <dbReference type="ARBA" id="ARBA00022525"/>
    </source>
</evidence>
<dbReference type="KEGG" id="vpy:HZI73_07940"/>
<organism evidence="7 8">
    <name type="scientific">Vallitalea pronyensis</name>
    <dbReference type="NCBI Taxonomy" id="1348613"/>
    <lineage>
        <taxon>Bacteria</taxon>
        <taxon>Bacillati</taxon>
        <taxon>Bacillota</taxon>
        <taxon>Clostridia</taxon>
        <taxon>Lachnospirales</taxon>
        <taxon>Vallitaleaceae</taxon>
        <taxon>Vallitalea</taxon>
    </lineage>
</organism>
<dbReference type="InterPro" id="IPR055372">
    <property type="entry name" value="CBM96"/>
</dbReference>
<dbReference type="Pfam" id="PF24517">
    <property type="entry name" value="CBM96"/>
    <property type="match status" value="1"/>
</dbReference>
<dbReference type="InterPro" id="IPR032260">
    <property type="entry name" value="DUF5060"/>
</dbReference>
<keyword evidence="3" id="KW-0732">Signal</keyword>
<feature type="domain" description="DUF5060" evidence="5">
    <location>
        <begin position="17"/>
        <end position="99"/>
    </location>
</feature>
<proteinExistence type="predicted"/>
<keyword evidence="2" id="KW-0964">Secreted</keyword>
<evidence type="ECO:0000256" key="1">
    <source>
        <dbReference type="ARBA" id="ARBA00004613"/>
    </source>
</evidence>
<evidence type="ECO:0000256" key="3">
    <source>
        <dbReference type="ARBA" id="ARBA00022729"/>
    </source>
</evidence>
<comment type="subcellular location">
    <subcellularLocation>
        <location evidence="1">Secreted</location>
    </subcellularLocation>
</comment>
<dbReference type="Pfam" id="PF12904">
    <property type="entry name" value="Collagen_bind_2"/>
    <property type="match status" value="1"/>
</dbReference>
<name>A0A8J8MQK2_9FIRM</name>
<evidence type="ECO:0000313" key="7">
    <source>
        <dbReference type="EMBL" id="QUI25638.1"/>
    </source>
</evidence>
<dbReference type="EMBL" id="CP058649">
    <property type="protein sequence ID" value="QUI25638.1"/>
    <property type="molecule type" value="Genomic_DNA"/>
</dbReference>
<gene>
    <name evidence="7" type="ORF">HZI73_07940</name>
</gene>
<evidence type="ECO:0000313" key="8">
    <source>
        <dbReference type="Proteomes" id="UP000683246"/>
    </source>
</evidence>
<keyword evidence="8" id="KW-1185">Reference proteome</keyword>
<dbReference type="InterPro" id="IPR013783">
    <property type="entry name" value="Ig-like_fold"/>
</dbReference>
<sequence length="730" mass="80988">MIVGKVYAATGVIDGELKVWHTVTITFDGPNTNEQASDNPFLNYRLNVTFTNGNTSYVVPGYYAADGNASNTSADSGNKWRVKFTPNKTGTWTYKVSFRKGNNIAINDDVNAGQPVSFDGETGSFNITQTDKSGSDFRAKGRLNYVGENYLQFEGTGKYYIKGGADSPENFLAFKDFDQTPTNKHHYNPHANDWKNGDPTWKGTKGKNIIGALNYLAGKGMNSVYFLTMNVNGDGKDVWPWTSSNAYNRFDCSKLDQWEIVFSHMDKLGLLMHVITQETENDQLLNGGALGTQRKLYYRELIARFSHHLGLVWNLGEENTNTDAELKAFSKYFKEHDPYKHMVVVHTYPGQKDKVFTPLLGYQYLDGPSLQMGSVNDTHATVIKWLDKSANAGRPWVVNLDEQGPANVGVKPDKDDYWHDDIRKKALWGTLMAGGAGCEWYFGYHYDHDDLDCQDWRSRDHMWDLTRYALEFFQKHLPFTEMSHNDGLTSHGSDYCFAKPGKVYAIYLPSGGTTNLNLESYNGTYDVKWYNPRQGGNLQNGTVTTITGFGNKAIGYPPNNTSYDWVALVTLKEAGPTPDILDFTPTEDVYIENTTTHNVNVLKVQQSSSQRTVYLKFNVTGVTKTVDANTLTLTCTSDGGTPKLRVYAGSSSNWTEASINSGNAPTTGALLASYDSPIAVGQSVSLDLGKHITGNGTYTLIIKGNNGSNDAWFNASEAANGKPKLTLSLQ</sequence>
<evidence type="ECO:0000259" key="6">
    <source>
        <dbReference type="Pfam" id="PF24517"/>
    </source>
</evidence>
<dbReference type="GO" id="GO:0005576">
    <property type="term" value="C:extracellular region"/>
    <property type="evidence" value="ECO:0007669"/>
    <property type="project" value="UniProtKB-SubCell"/>
</dbReference>
<evidence type="ECO:0000259" key="5">
    <source>
        <dbReference type="Pfam" id="PF16586"/>
    </source>
</evidence>